<evidence type="ECO:0000259" key="4">
    <source>
        <dbReference type="Pfam" id="PF18201"/>
    </source>
</evidence>
<dbReference type="Gene3D" id="1.25.40.10">
    <property type="entry name" value="Tetratricopeptide repeat domain"/>
    <property type="match status" value="1"/>
</dbReference>
<dbReference type="SUPFAM" id="SSF48452">
    <property type="entry name" value="TPR-like"/>
    <property type="match status" value="1"/>
</dbReference>
<evidence type="ECO:0000256" key="1">
    <source>
        <dbReference type="ARBA" id="ARBA00008511"/>
    </source>
</evidence>
<dbReference type="InterPro" id="IPR017868">
    <property type="entry name" value="Filamin/ABP280_repeat-like"/>
</dbReference>
<feature type="compositionally biased region" description="Low complexity" evidence="3">
    <location>
        <begin position="791"/>
        <end position="800"/>
    </location>
</feature>
<organism evidence="5 6">
    <name type="scientific">Chrysochromulina tobinii</name>
    <dbReference type="NCBI Taxonomy" id="1460289"/>
    <lineage>
        <taxon>Eukaryota</taxon>
        <taxon>Haptista</taxon>
        <taxon>Haptophyta</taxon>
        <taxon>Prymnesiophyceae</taxon>
        <taxon>Prymnesiales</taxon>
        <taxon>Chrysochromulinaceae</taxon>
        <taxon>Chrysochromulina</taxon>
    </lineage>
</organism>
<dbReference type="InterPro" id="IPR041442">
    <property type="entry name" value="PIH1D1/2/3_CS-like"/>
</dbReference>
<dbReference type="EMBL" id="JWZX01000894">
    <property type="protein sequence ID" value="KOO35378.1"/>
    <property type="molecule type" value="Genomic_DNA"/>
</dbReference>
<dbReference type="InterPro" id="IPR052298">
    <property type="entry name" value="ZMYND10"/>
</dbReference>
<evidence type="ECO:0000256" key="2">
    <source>
        <dbReference type="PROSITE-ProRule" id="PRU00087"/>
    </source>
</evidence>
<dbReference type="InterPro" id="IPR011990">
    <property type="entry name" value="TPR-like_helical_dom_sf"/>
</dbReference>
<feature type="repeat" description="Filamin" evidence="2">
    <location>
        <begin position="556"/>
        <end position="587"/>
    </location>
</feature>
<comment type="caution">
    <text evidence="5">The sequence shown here is derived from an EMBL/GenBank/DDBJ whole genome shotgun (WGS) entry which is preliminary data.</text>
</comment>
<feature type="compositionally biased region" description="Pro residues" evidence="3">
    <location>
        <begin position="705"/>
        <end position="714"/>
    </location>
</feature>
<feature type="compositionally biased region" description="Low complexity" evidence="3">
    <location>
        <begin position="732"/>
        <end position="751"/>
    </location>
</feature>
<dbReference type="Pfam" id="PF18201">
    <property type="entry name" value="PIH1_CS"/>
    <property type="match status" value="1"/>
</dbReference>
<feature type="region of interest" description="Disordered" evidence="3">
    <location>
        <begin position="1"/>
        <end position="24"/>
    </location>
</feature>
<feature type="region of interest" description="Disordered" evidence="3">
    <location>
        <begin position="697"/>
        <end position="803"/>
    </location>
</feature>
<dbReference type="PANTHER" id="PTHR13244:SF7">
    <property type="entry name" value="ZINC FINGER MYND DOMAIN-CONTAINING PROTEIN 10"/>
    <property type="match status" value="1"/>
</dbReference>
<evidence type="ECO:0000256" key="3">
    <source>
        <dbReference type="SAM" id="MobiDB-lite"/>
    </source>
</evidence>
<comment type="similarity">
    <text evidence="1">Belongs to the PIH1 family.</text>
</comment>
<feature type="compositionally biased region" description="Pro residues" evidence="3">
    <location>
        <begin position="777"/>
        <end position="790"/>
    </location>
</feature>
<dbReference type="PROSITE" id="PS50194">
    <property type="entry name" value="FILAMIN_REPEAT"/>
    <property type="match status" value="1"/>
</dbReference>
<dbReference type="AlphaFoldDB" id="A0A0M0KAD8"/>
<sequence length="1115" mass="121166">MPSKPVGPGGMMPDDSQGASLSDASGPINALEADRYCEELRTFDFGVMGNHAWMKQHEFLQKLNLQAHVNASQQRDEFVLEAMILHEKLPLIIRELIASELWKQNAYPLIKDWLAKNNSIKGYMLLFHEGVLANMLEALLYHKQGCDAAGDAIIELVDYCHRKLMFLLNAPPPAPLAKDHDEFKKQLLAETDEDHSREQEHAINMNCAFASVSITRFLTDHLDTLPLAVTARILDTYDLLMVLCPLLEARPWEHESTDKEGNTVVRRYVQNHWQKVPPGELRKMHKCEIQIWLAIYNLMQDKEIRRRYQFNTFRKNAVLRIRKFLNEGTVDQIPILVDLQRSLDEMTLMQVPPSAEAAPAYLLEQLPEMRQSLSQGVDWKKVVEEQKAGALNDSEEEKRRQAAELSGLFDLDGMDEILSKEVGAPVEEAFHYYTQLTVTGDEGEQIVSFTAESEGTDLSPQAPYRIEGDDKKRLIPARYNSNAVVTASLNGGGGAKPWQVSGRLSLLEGKKKQWLQLGFDPYAMRVQLHVLAEADGSGYHLIHARVTPPPSCQLILRFTPRKQGQHDVLVRARGRGVAAQTPFEVEVVDRAVRVPKLCSASAVLRVGEGESVEEATCEPVDMSLSGASQMVWRQLGKEHTEVRVQLKLAPAAEGGFTITAIRVTPPTVFRSSGAREIATDKESAGTDVATGGRLVVASSDGSEPAAPPAPPPPSQKKKENVPPKPTTPPSEPVAKSTGAAAKAVEASSASSQKKHVRPEWTKIDDDEPRIVEIVPEPAAPTPPPPAPPKAAEPAKAAAPPDGDGEFLEASAFAGAKDGYVFKKGKAGLGYYRDAKESAKKKVAFAGPDYNAPAPAADKVEVSEPATLEAMEAKKAADALFSSGNVAAAAAAYSELLKEHAPKTILGHAALCNRSACYLAMQHWSECIADCSEGIETAPKDTKTEAKKIKLHLRRAEARLALGLRELAHADVHTADRLVTKDDLASEAQVKAFKARLAEKRSAEMPEDAPSMLAPRAQVAPAAAGQPPATTLATAPSVELTVTGEAPSRTVSVTIVLPGVAKISEVELAISPYEVAVHGAGYALTQALPFKVDDSLASAKFSAKAASLRVKAPEAS</sequence>
<feature type="compositionally biased region" description="Pro residues" evidence="3">
    <location>
        <begin position="722"/>
        <end position="731"/>
    </location>
</feature>
<dbReference type="Proteomes" id="UP000037460">
    <property type="component" value="Unassembled WGS sequence"/>
</dbReference>
<evidence type="ECO:0000313" key="5">
    <source>
        <dbReference type="EMBL" id="KOO35378.1"/>
    </source>
</evidence>
<protein>
    <submittedName>
        <fullName evidence="5">Zinc finger mynd domain-containing protein 10-like protein</fullName>
    </submittedName>
</protein>
<proteinExistence type="inferred from homology"/>
<dbReference type="OrthoDB" id="432970at2759"/>
<accession>A0A0M0KAD8</accession>
<dbReference type="GO" id="GO:0005737">
    <property type="term" value="C:cytoplasm"/>
    <property type="evidence" value="ECO:0007669"/>
    <property type="project" value="TreeGrafter"/>
</dbReference>
<evidence type="ECO:0000313" key="6">
    <source>
        <dbReference type="Proteomes" id="UP000037460"/>
    </source>
</evidence>
<name>A0A0M0KAD8_9EUKA</name>
<reference evidence="6" key="1">
    <citation type="journal article" date="2015" name="PLoS Genet.">
        <title>Genome Sequence and Transcriptome Analyses of Chrysochromulina tobin: Metabolic Tools for Enhanced Algal Fitness in the Prominent Order Prymnesiales (Haptophyceae).</title>
        <authorList>
            <person name="Hovde B.T."/>
            <person name="Deodato C.R."/>
            <person name="Hunsperger H.M."/>
            <person name="Ryken S.A."/>
            <person name="Yost W."/>
            <person name="Jha R.K."/>
            <person name="Patterson J."/>
            <person name="Monnat R.J. Jr."/>
            <person name="Barlow S.B."/>
            <person name="Starkenburg S.R."/>
            <person name="Cattolico R.A."/>
        </authorList>
    </citation>
    <scope>NUCLEOTIDE SEQUENCE</scope>
    <source>
        <strain evidence="6">CCMP291</strain>
    </source>
</reference>
<gene>
    <name evidence="5" type="ORF">Ctob_011390</name>
</gene>
<keyword evidence="6" id="KW-1185">Reference proteome</keyword>
<dbReference type="PANTHER" id="PTHR13244">
    <property type="entry name" value="ZINC FINGER MYND DOMAIN CONTAINING PROTEIN 10"/>
    <property type="match status" value="1"/>
</dbReference>
<feature type="domain" description="PIH1D1/2/3 CS-like" evidence="4">
    <location>
        <begin position="1049"/>
        <end position="1112"/>
    </location>
</feature>